<protein>
    <submittedName>
        <fullName evidence="8">FtsX-like permease family protein</fullName>
    </submittedName>
</protein>
<keyword evidence="5 6" id="KW-0472">Membrane</keyword>
<accession>A0A1H6YRC9</accession>
<evidence type="ECO:0000313" key="9">
    <source>
        <dbReference type="Proteomes" id="UP000199532"/>
    </source>
</evidence>
<sequence length="107" mass="12286">MKRDNPPAYKPEFFLHPMARWHLYSEFENGVNVGGSIQFVWLFGITGCFVLFLACINFMNLSTARSEKRAKEVGVRKAIGAMRIQLVSQFFSESFLVVAMAFFLSFF</sequence>
<dbReference type="AlphaFoldDB" id="A0A1H6YRC9"/>
<keyword evidence="9" id="KW-1185">Reference proteome</keyword>
<reference evidence="8 9" key="1">
    <citation type="submission" date="2016-10" db="EMBL/GenBank/DDBJ databases">
        <authorList>
            <person name="de Groot N.N."/>
        </authorList>
    </citation>
    <scope>NUCLEOTIDE SEQUENCE [LARGE SCALE GENOMIC DNA]</scope>
    <source>
        <strain evidence="8 9">DSM 19938</strain>
    </source>
</reference>
<evidence type="ECO:0000256" key="4">
    <source>
        <dbReference type="ARBA" id="ARBA00022989"/>
    </source>
</evidence>
<evidence type="ECO:0000313" key="8">
    <source>
        <dbReference type="EMBL" id="SEJ42916.1"/>
    </source>
</evidence>
<gene>
    <name evidence="8" type="ORF">SAMN04487995_4673</name>
</gene>
<evidence type="ECO:0000256" key="6">
    <source>
        <dbReference type="SAM" id="Phobius"/>
    </source>
</evidence>
<feature type="transmembrane region" description="Helical" evidence="6">
    <location>
        <begin position="86"/>
        <end position="106"/>
    </location>
</feature>
<evidence type="ECO:0000256" key="5">
    <source>
        <dbReference type="ARBA" id="ARBA00023136"/>
    </source>
</evidence>
<feature type="transmembrane region" description="Helical" evidence="6">
    <location>
        <begin position="39"/>
        <end position="61"/>
    </location>
</feature>
<evidence type="ECO:0000259" key="7">
    <source>
        <dbReference type="Pfam" id="PF02687"/>
    </source>
</evidence>
<evidence type="ECO:0000256" key="2">
    <source>
        <dbReference type="ARBA" id="ARBA00022475"/>
    </source>
</evidence>
<name>A0A1H6YRC9_9BACT</name>
<keyword evidence="3 6" id="KW-0812">Transmembrane</keyword>
<proteinExistence type="predicted"/>
<dbReference type="Proteomes" id="UP000199532">
    <property type="component" value="Unassembled WGS sequence"/>
</dbReference>
<dbReference type="InterPro" id="IPR003838">
    <property type="entry name" value="ABC3_permease_C"/>
</dbReference>
<dbReference type="STRING" id="408657.SAMN04487995_4673"/>
<dbReference type="RefSeq" id="WP_310590656.1">
    <property type="nucleotide sequence ID" value="NZ_FNXY01000007.1"/>
</dbReference>
<evidence type="ECO:0000256" key="3">
    <source>
        <dbReference type="ARBA" id="ARBA00022692"/>
    </source>
</evidence>
<comment type="subcellular location">
    <subcellularLocation>
        <location evidence="1">Cell membrane</location>
        <topology evidence="1">Multi-pass membrane protein</topology>
    </subcellularLocation>
</comment>
<dbReference type="EMBL" id="FNXY01000007">
    <property type="protein sequence ID" value="SEJ42916.1"/>
    <property type="molecule type" value="Genomic_DNA"/>
</dbReference>
<keyword evidence="2" id="KW-1003">Cell membrane</keyword>
<dbReference type="Pfam" id="PF02687">
    <property type="entry name" value="FtsX"/>
    <property type="match status" value="1"/>
</dbReference>
<dbReference type="GO" id="GO:0005886">
    <property type="term" value="C:plasma membrane"/>
    <property type="evidence" value="ECO:0007669"/>
    <property type="project" value="UniProtKB-SubCell"/>
</dbReference>
<evidence type="ECO:0000256" key="1">
    <source>
        <dbReference type="ARBA" id="ARBA00004651"/>
    </source>
</evidence>
<organism evidence="8 9">
    <name type="scientific">Dyadobacter koreensis</name>
    <dbReference type="NCBI Taxonomy" id="408657"/>
    <lineage>
        <taxon>Bacteria</taxon>
        <taxon>Pseudomonadati</taxon>
        <taxon>Bacteroidota</taxon>
        <taxon>Cytophagia</taxon>
        <taxon>Cytophagales</taxon>
        <taxon>Spirosomataceae</taxon>
        <taxon>Dyadobacter</taxon>
    </lineage>
</organism>
<feature type="domain" description="ABC3 transporter permease C-terminal" evidence="7">
    <location>
        <begin position="46"/>
        <end position="106"/>
    </location>
</feature>
<keyword evidence="4 6" id="KW-1133">Transmembrane helix</keyword>